<dbReference type="GO" id="GO:0006396">
    <property type="term" value="P:RNA processing"/>
    <property type="evidence" value="ECO:0007669"/>
    <property type="project" value="InterPro"/>
</dbReference>
<feature type="region of interest" description="Disordered" evidence="7">
    <location>
        <begin position="286"/>
        <end position="356"/>
    </location>
</feature>
<evidence type="ECO:0000256" key="6">
    <source>
        <dbReference type="PROSITE-ProRule" id="PRU00176"/>
    </source>
</evidence>
<feature type="compositionally biased region" description="Polar residues" evidence="7">
    <location>
        <begin position="77"/>
        <end position="88"/>
    </location>
</feature>
<proteinExistence type="predicted"/>
<evidence type="ECO:0000256" key="3">
    <source>
        <dbReference type="ARBA" id="ARBA00022490"/>
    </source>
</evidence>
<dbReference type="GO" id="GO:0005634">
    <property type="term" value="C:nucleus"/>
    <property type="evidence" value="ECO:0007669"/>
    <property type="project" value="UniProtKB-SubCell"/>
</dbReference>
<dbReference type="PROSITE" id="PS50102">
    <property type="entry name" value="RRM"/>
    <property type="match status" value="1"/>
</dbReference>
<sequence length="749" mass="83407">MQAAAADVEAVDFEPEDDDLMDDDGGAPEGSASPRAPPLPKLKSAITGGAASSSLAAPKKTKGRGFRHNSDADRNNRFTGSEFDSLTTEGGPGPQRSIEGWIILVAGVHEEAQEDDLQNAFGEYGEIKNLHLNLDRRTGFVKGYALIEYEHAEEARNAIENLNGSELLTQTIYVDWAFSNGPINASIRRKNVSNRKITIADGSVTTVAGLGNVCLNDHITLKDVLHVPKLCTNLISLHKLTNDSQCSAIFHPTHCVFQEQGTKRMIGHAKERNGLYYLDTCNKGRSAQNPAFQPQQPSDPPQISPDPDLNLQTNQTLDSTRPLQVYSRRKAPPPTSEPVQSSPSEPQDVEVIDSSSPHIHDYDVPIALRKGGLFLYKNRFSNLVRVLSIWCKSGEIQENKMEKRIVRVEKTVSSLKDDMKQIKEGLWEILVAHGGVNNHDTQARGGDNEKKLELKNELVLIGTVEELKPEDNGFTISMESQEKTVEAWPPLWGETFSACKWRRQRQTWLTVEEGNEGKGKHGNWVVDWLLKLMGLAYDTKEETLILKEAKVGRPNQTTEQRYEQVFEPSQLIGTHKSEQKLSHRPTSVLSLDTQIILQYQTTLCCLFWAPNLSSGEVDYEDKGSKARRKVLGFHACYFEKFSASLKSKNKKLTKAFKVLIKRKELLEFGSNWVALEINQRQHSYTNFEDKTAIVAVELSVAAILAIMVVKGCNLKHHKPPGNLEDNRDLEINDHSAAQGALGGGFDCVQ</sequence>
<evidence type="ECO:0000313" key="9">
    <source>
        <dbReference type="EMBL" id="KAF7832130.1"/>
    </source>
</evidence>
<evidence type="ECO:0000256" key="7">
    <source>
        <dbReference type="SAM" id="MobiDB-lite"/>
    </source>
</evidence>
<organism evidence="9 10">
    <name type="scientific">Senna tora</name>
    <dbReference type="NCBI Taxonomy" id="362788"/>
    <lineage>
        <taxon>Eukaryota</taxon>
        <taxon>Viridiplantae</taxon>
        <taxon>Streptophyta</taxon>
        <taxon>Embryophyta</taxon>
        <taxon>Tracheophyta</taxon>
        <taxon>Spermatophyta</taxon>
        <taxon>Magnoliopsida</taxon>
        <taxon>eudicotyledons</taxon>
        <taxon>Gunneridae</taxon>
        <taxon>Pentapetalae</taxon>
        <taxon>rosids</taxon>
        <taxon>fabids</taxon>
        <taxon>Fabales</taxon>
        <taxon>Fabaceae</taxon>
        <taxon>Caesalpinioideae</taxon>
        <taxon>Cassia clade</taxon>
        <taxon>Senna</taxon>
    </lineage>
</organism>
<keyword evidence="5" id="KW-0539">Nucleus</keyword>
<dbReference type="AlphaFoldDB" id="A0A834WTJ6"/>
<keyword evidence="10" id="KW-1185">Reference proteome</keyword>
<evidence type="ECO:0000256" key="2">
    <source>
        <dbReference type="ARBA" id="ARBA00004496"/>
    </source>
</evidence>
<comment type="subcellular location">
    <subcellularLocation>
        <location evidence="2">Cytoplasm</location>
    </subcellularLocation>
    <subcellularLocation>
        <location evidence="1">Nucleus</location>
    </subcellularLocation>
</comment>
<dbReference type="Pfam" id="PF22936">
    <property type="entry name" value="Pol_BBD"/>
    <property type="match status" value="1"/>
</dbReference>
<comment type="caution">
    <text evidence="9">The sequence shown here is derived from an EMBL/GenBank/DDBJ whole genome shotgun (WGS) entry which is preliminary data.</text>
</comment>
<dbReference type="Gene3D" id="3.30.70.330">
    <property type="match status" value="1"/>
</dbReference>
<feature type="compositionally biased region" description="Acidic residues" evidence="7">
    <location>
        <begin position="9"/>
        <end position="26"/>
    </location>
</feature>
<evidence type="ECO:0000259" key="8">
    <source>
        <dbReference type="PROSITE" id="PS50102"/>
    </source>
</evidence>
<dbReference type="PRINTS" id="PR01738">
    <property type="entry name" value="RNABINDINGM8"/>
</dbReference>
<feature type="compositionally biased region" description="Low complexity" evidence="7">
    <location>
        <begin position="337"/>
        <end position="346"/>
    </location>
</feature>
<dbReference type="InterPro" id="IPR012677">
    <property type="entry name" value="Nucleotide-bd_a/b_plait_sf"/>
</dbReference>
<dbReference type="GO" id="GO:0003729">
    <property type="term" value="F:mRNA binding"/>
    <property type="evidence" value="ECO:0007669"/>
    <property type="project" value="InterPro"/>
</dbReference>
<feature type="domain" description="RRM" evidence="8">
    <location>
        <begin position="101"/>
        <end position="179"/>
    </location>
</feature>
<gene>
    <name evidence="9" type="ORF">G2W53_014463</name>
</gene>
<evidence type="ECO:0000256" key="5">
    <source>
        <dbReference type="ARBA" id="ARBA00023242"/>
    </source>
</evidence>
<dbReference type="GO" id="GO:0005737">
    <property type="term" value="C:cytoplasm"/>
    <property type="evidence" value="ECO:0007669"/>
    <property type="project" value="UniProtKB-SubCell"/>
</dbReference>
<dbReference type="EMBL" id="JAAIUW010000005">
    <property type="protein sequence ID" value="KAF7832130.1"/>
    <property type="molecule type" value="Genomic_DNA"/>
</dbReference>
<evidence type="ECO:0000256" key="4">
    <source>
        <dbReference type="ARBA" id="ARBA00022884"/>
    </source>
</evidence>
<protein>
    <submittedName>
        <fullName evidence="9">RNA-binding protein Y14</fullName>
    </submittedName>
</protein>
<keyword evidence="3" id="KW-0963">Cytoplasm</keyword>
<dbReference type="InterPro" id="IPR054722">
    <property type="entry name" value="PolX-like_BBD"/>
</dbReference>
<feature type="region of interest" description="Disordered" evidence="7">
    <location>
        <begin position="1"/>
        <end position="94"/>
    </location>
</feature>
<dbReference type="Pfam" id="PF00076">
    <property type="entry name" value="RRM_1"/>
    <property type="match status" value="1"/>
</dbReference>
<evidence type="ECO:0000313" key="10">
    <source>
        <dbReference type="Proteomes" id="UP000634136"/>
    </source>
</evidence>
<reference evidence="9" key="1">
    <citation type="submission" date="2020-09" db="EMBL/GenBank/DDBJ databases">
        <title>Genome-Enabled Discovery of Anthraquinone Biosynthesis in Senna tora.</title>
        <authorList>
            <person name="Kang S.-H."/>
            <person name="Pandey R.P."/>
            <person name="Lee C.-M."/>
            <person name="Sim J.-S."/>
            <person name="Jeong J.-T."/>
            <person name="Choi B.-S."/>
            <person name="Jung M."/>
            <person name="Ginzburg D."/>
            <person name="Zhao K."/>
            <person name="Won S.Y."/>
            <person name="Oh T.-J."/>
            <person name="Yu Y."/>
            <person name="Kim N.-H."/>
            <person name="Lee O.R."/>
            <person name="Lee T.-H."/>
            <person name="Bashyal P."/>
            <person name="Kim T.-S."/>
            <person name="Lee W.-H."/>
            <person name="Kawkins C."/>
            <person name="Kim C.-K."/>
            <person name="Kim J.S."/>
            <person name="Ahn B.O."/>
            <person name="Rhee S.Y."/>
            <person name="Sohng J.K."/>
        </authorList>
    </citation>
    <scope>NUCLEOTIDE SEQUENCE</scope>
    <source>
        <tissue evidence="9">Leaf</tissue>
    </source>
</reference>
<dbReference type="InterPro" id="IPR033744">
    <property type="entry name" value="RRM_RBM8"/>
</dbReference>
<name>A0A834WTJ6_9FABA</name>
<accession>A0A834WTJ6</accession>
<dbReference type="OrthoDB" id="15688at2759"/>
<dbReference type="FunFam" id="3.30.70.330:FF:000688">
    <property type="entry name" value="RNA-binding protein 8A-like"/>
    <property type="match status" value="1"/>
</dbReference>
<dbReference type="InterPro" id="IPR008111">
    <property type="entry name" value="RNA-bd_8"/>
</dbReference>
<evidence type="ECO:0000256" key="1">
    <source>
        <dbReference type="ARBA" id="ARBA00004123"/>
    </source>
</evidence>
<dbReference type="SMART" id="SM00360">
    <property type="entry name" value="RRM"/>
    <property type="match status" value="1"/>
</dbReference>
<dbReference type="InterPro" id="IPR000504">
    <property type="entry name" value="RRM_dom"/>
</dbReference>
<feature type="compositionally biased region" description="Polar residues" evidence="7">
    <location>
        <begin position="310"/>
        <end position="322"/>
    </location>
</feature>
<dbReference type="PANTHER" id="PTHR45894">
    <property type="entry name" value="RNA-BINDING PROTEIN 8A"/>
    <property type="match status" value="1"/>
</dbReference>
<dbReference type="InterPro" id="IPR035979">
    <property type="entry name" value="RBD_domain_sf"/>
</dbReference>
<dbReference type="Proteomes" id="UP000634136">
    <property type="component" value="Unassembled WGS sequence"/>
</dbReference>
<dbReference type="SUPFAM" id="SSF54928">
    <property type="entry name" value="RNA-binding domain, RBD"/>
    <property type="match status" value="1"/>
</dbReference>
<keyword evidence="4 6" id="KW-0694">RNA-binding</keyword>
<dbReference type="CDD" id="cd12324">
    <property type="entry name" value="RRM_RBM8"/>
    <property type="match status" value="1"/>
</dbReference>